<dbReference type="Proteomes" id="UP001141552">
    <property type="component" value="Unassembled WGS sequence"/>
</dbReference>
<feature type="transmembrane region" description="Helical" evidence="2">
    <location>
        <begin position="12"/>
        <end position="28"/>
    </location>
</feature>
<accession>A0A9Q0F501</accession>
<keyword evidence="2" id="KW-1133">Transmembrane helix</keyword>
<keyword evidence="2" id="KW-0472">Membrane</keyword>
<keyword evidence="2" id="KW-0812">Transmembrane</keyword>
<dbReference type="OrthoDB" id="1939257at2759"/>
<organism evidence="3 4">
    <name type="scientific">Turnera subulata</name>
    <dbReference type="NCBI Taxonomy" id="218843"/>
    <lineage>
        <taxon>Eukaryota</taxon>
        <taxon>Viridiplantae</taxon>
        <taxon>Streptophyta</taxon>
        <taxon>Embryophyta</taxon>
        <taxon>Tracheophyta</taxon>
        <taxon>Spermatophyta</taxon>
        <taxon>Magnoliopsida</taxon>
        <taxon>eudicotyledons</taxon>
        <taxon>Gunneridae</taxon>
        <taxon>Pentapetalae</taxon>
        <taxon>rosids</taxon>
        <taxon>fabids</taxon>
        <taxon>Malpighiales</taxon>
        <taxon>Passifloraceae</taxon>
        <taxon>Turnera</taxon>
    </lineage>
</organism>
<evidence type="ECO:0000313" key="3">
    <source>
        <dbReference type="EMBL" id="KAJ4825115.1"/>
    </source>
</evidence>
<dbReference type="PANTHER" id="PTHR37746">
    <property type="entry name" value="TRANSMEMBRANE PROTEIN"/>
    <property type="match status" value="1"/>
</dbReference>
<keyword evidence="4" id="KW-1185">Reference proteome</keyword>
<name>A0A9Q0F501_9ROSI</name>
<evidence type="ECO:0000256" key="2">
    <source>
        <dbReference type="SAM" id="Phobius"/>
    </source>
</evidence>
<proteinExistence type="predicted"/>
<reference evidence="3" key="1">
    <citation type="submission" date="2022-02" db="EMBL/GenBank/DDBJ databases">
        <authorList>
            <person name="Henning P.M."/>
            <person name="McCubbin A.G."/>
            <person name="Shore J.S."/>
        </authorList>
    </citation>
    <scope>NUCLEOTIDE SEQUENCE</scope>
    <source>
        <strain evidence="3">F60SS</strain>
        <tissue evidence="3">Leaves</tissue>
    </source>
</reference>
<gene>
    <name evidence="3" type="ORF">Tsubulata_028993</name>
</gene>
<dbReference type="AlphaFoldDB" id="A0A9Q0F501"/>
<dbReference type="EMBL" id="JAKUCV010006998">
    <property type="protein sequence ID" value="KAJ4825115.1"/>
    <property type="molecule type" value="Genomic_DNA"/>
</dbReference>
<feature type="region of interest" description="Disordered" evidence="1">
    <location>
        <begin position="126"/>
        <end position="150"/>
    </location>
</feature>
<protein>
    <submittedName>
        <fullName evidence="3">Uncharacterized protein</fullName>
    </submittedName>
</protein>
<comment type="caution">
    <text evidence="3">The sequence shown here is derived from an EMBL/GenBank/DDBJ whole genome shotgun (WGS) entry which is preliminary data.</text>
</comment>
<evidence type="ECO:0000313" key="4">
    <source>
        <dbReference type="Proteomes" id="UP001141552"/>
    </source>
</evidence>
<evidence type="ECO:0000256" key="1">
    <source>
        <dbReference type="SAM" id="MobiDB-lite"/>
    </source>
</evidence>
<feature type="transmembrane region" description="Helical" evidence="2">
    <location>
        <begin position="34"/>
        <end position="53"/>
    </location>
</feature>
<reference evidence="3" key="2">
    <citation type="journal article" date="2023" name="Plants (Basel)">
        <title>Annotation of the Turnera subulata (Passifloraceae) Draft Genome Reveals the S-Locus Evolved after the Divergence of Turneroideae from Passifloroideae in a Stepwise Manner.</title>
        <authorList>
            <person name="Henning P.M."/>
            <person name="Roalson E.H."/>
            <person name="Mir W."/>
            <person name="McCubbin A.G."/>
            <person name="Shore J.S."/>
        </authorList>
    </citation>
    <scope>NUCLEOTIDE SEQUENCE</scope>
    <source>
        <strain evidence="3">F60SS</strain>
    </source>
</reference>
<dbReference type="PANTHER" id="PTHR37746:SF1">
    <property type="entry name" value="TRANSMEMBRANE PROTEIN"/>
    <property type="match status" value="1"/>
</dbReference>
<sequence length="228" mass="25538">MNTAFSTLSTDPLLSCIITLYTLILLYFPPPLRFTFSPVLVLTAVLLLSLLRLGAVQKLQSPITAEGKGVIEDGSIDHQKAEKFDSLVEKWMQRSFDPNPKPDFEGSFIEWNVGAPLEVIYEGHEGEEEGEDHQDPDPNPTRSAPSLDRYPSLSMFYPESDSDYSSDGALSMTGEWESPESICFTWEDEDKEGSLIEIALDKKDSSGFHFEEDNLIEIDISKNDLSSF</sequence>